<dbReference type="Gene3D" id="2.60.40.1140">
    <property type="entry name" value="Collagen-binding surface protein Cna, B-type domain"/>
    <property type="match status" value="9"/>
</dbReference>
<evidence type="ECO:0000313" key="9">
    <source>
        <dbReference type="Proteomes" id="UP000198374"/>
    </source>
</evidence>
<dbReference type="SUPFAM" id="SSF49401">
    <property type="entry name" value="Bacterial adhesins"/>
    <property type="match status" value="1"/>
</dbReference>
<feature type="compositionally biased region" description="Acidic residues" evidence="5">
    <location>
        <begin position="2131"/>
        <end position="2157"/>
    </location>
</feature>
<dbReference type="Proteomes" id="UP000198374">
    <property type="component" value="Unassembled WGS sequence"/>
</dbReference>
<dbReference type="Pfam" id="PF20602">
    <property type="entry name" value="pAdhesive_8"/>
    <property type="match status" value="1"/>
</dbReference>
<keyword evidence="6" id="KW-1133">Transmembrane helix</keyword>
<feature type="compositionally biased region" description="Basic and acidic residues" evidence="5">
    <location>
        <begin position="255"/>
        <end position="266"/>
    </location>
</feature>
<evidence type="ECO:0000256" key="5">
    <source>
        <dbReference type="SAM" id="MobiDB-lite"/>
    </source>
</evidence>
<dbReference type="InterPro" id="IPR019931">
    <property type="entry name" value="LPXTG_anchor"/>
</dbReference>
<evidence type="ECO:0000256" key="3">
    <source>
        <dbReference type="ARBA" id="ARBA00022729"/>
    </source>
</evidence>
<evidence type="ECO:0000256" key="2">
    <source>
        <dbReference type="ARBA" id="ARBA00022525"/>
    </source>
</evidence>
<keyword evidence="9" id="KW-1185">Reference proteome</keyword>
<feature type="domain" description="Gram-positive cocci surface proteins LPxTG" evidence="7">
    <location>
        <begin position="2600"/>
        <end position="2635"/>
    </location>
</feature>
<dbReference type="InterPro" id="IPR008966">
    <property type="entry name" value="Adhesion_dom_sf"/>
</dbReference>
<feature type="region of interest" description="Disordered" evidence="5">
    <location>
        <begin position="201"/>
        <end position="278"/>
    </location>
</feature>
<feature type="compositionally biased region" description="Polar residues" evidence="5">
    <location>
        <begin position="2571"/>
        <end position="2596"/>
    </location>
</feature>
<reference evidence="8 9" key="1">
    <citation type="submission" date="2015-11" db="EMBL/GenBank/DDBJ databases">
        <title>Draft genome sequences of new species of the genus Lactobacillus isolated from orchardgrass silage.</title>
        <authorList>
            <person name="Tohno M."/>
            <person name="Tanizawa Y."/>
            <person name="Arita M."/>
        </authorList>
    </citation>
    <scope>NUCLEOTIDE SEQUENCE [LARGE SCALE GENOMIC DNA]</scope>
    <source>
        <strain evidence="8 9">IWT30</strain>
    </source>
</reference>
<evidence type="ECO:0000256" key="1">
    <source>
        <dbReference type="ARBA" id="ARBA00022512"/>
    </source>
</evidence>
<dbReference type="Gene3D" id="2.60.40.10">
    <property type="entry name" value="Immunoglobulins"/>
    <property type="match status" value="1"/>
</dbReference>
<proteinExistence type="predicted"/>
<feature type="transmembrane region" description="Helical" evidence="6">
    <location>
        <begin position="2611"/>
        <end position="2628"/>
    </location>
</feature>
<name>A0A1Z5I8V8_9LACO</name>
<keyword evidence="2" id="KW-0964">Secreted</keyword>
<accession>A0A1Z5I8V8</accession>
<evidence type="ECO:0000256" key="4">
    <source>
        <dbReference type="ARBA" id="ARBA00023088"/>
    </source>
</evidence>
<dbReference type="RefSeq" id="WP_089108030.1">
    <property type="nucleotide sequence ID" value="NZ_BCMF01000001.1"/>
</dbReference>
<organism evidence="8 9">
    <name type="scientific">Secundilactobacillus mixtipabuli</name>
    <dbReference type="NCBI Taxonomy" id="1435342"/>
    <lineage>
        <taxon>Bacteria</taxon>
        <taxon>Bacillati</taxon>
        <taxon>Bacillota</taxon>
        <taxon>Bacilli</taxon>
        <taxon>Lactobacillales</taxon>
        <taxon>Lactobacillaceae</taxon>
        <taxon>Secundilactobacillus</taxon>
    </lineage>
</organism>
<keyword evidence="6" id="KW-0472">Membrane</keyword>
<protein>
    <submittedName>
        <fullName evidence="8">Pilin</fullName>
    </submittedName>
</protein>
<keyword evidence="3" id="KW-0732">Signal</keyword>
<keyword evidence="1" id="KW-0134">Cell wall</keyword>
<dbReference type="EMBL" id="BCMF01000001">
    <property type="protein sequence ID" value="GAW98194.1"/>
    <property type="molecule type" value="Genomic_DNA"/>
</dbReference>
<evidence type="ECO:0000313" key="8">
    <source>
        <dbReference type="EMBL" id="GAW98194.1"/>
    </source>
</evidence>
<comment type="caution">
    <text evidence="8">The sequence shown here is derived from an EMBL/GenBank/DDBJ whole genome shotgun (WGS) entry which is preliminary data.</text>
</comment>
<evidence type="ECO:0000259" key="7">
    <source>
        <dbReference type="PROSITE" id="PS50847"/>
    </source>
</evidence>
<dbReference type="PROSITE" id="PS50847">
    <property type="entry name" value="GRAM_POS_ANCHORING"/>
    <property type="match status" value="1"/>
</dbReference>
<keyword evidence="6" id="KW-0812">Transmembrane</keyword>
<feature type="region of interest" description="Disordered" evidence="5">
    <location>
        <begin position="2544"/>
        <end position="2596"/>
    </location>
</feature>
<feature type="compositionally biased region" description="Basic and acidic residues" evidence="5">
    <location>
        <begin position="207"/>
        <end position="245"/>
    </location>
</feature>
<keyword evidence="4" id="KW-0572">Peptidoglycan-anchor</keyword>
<feature type="region of interest" description="Disordered" evidence="5">
    <location>
        <begin position="2117"/>
        <end position="2162"/>
    </location>
</feature>
<sequence precursor="true">MKKVLIQVVSVITLVFGTCYQSVLALADDRSRTELSGVQLSDSEGNKLHQVKVNETSELEMTVTVNNKDGENAKGGAAMWLPEDQLEVLKDEVKAESAVADTNATLIYERRKKEQPQLKWKNVETTATFKLKLPVQFKETMTKMILPVALGTQRAYLQPLTVVKENTNEEDMAQAGKATELPANLLQSLTSFIASQEAQQAAQAEAPVKDVAKDDAEDQRQADKKAEQDAEDQKKETAKTEDALKKNSKSVTAESKSDGAEREGQSKKATRAGTDLGKLLKENAGEGVKSSLFDSVSIEANGETHKLTPGEPLDVSSLKDFKIYYNWDSESLLKKLGGYQVKNQDFYTFYIKGMAEVKGSKGGSLAHDGEVFATWALEPGDDSESQKVTITFVNEKMNATAVDYELMLEQTYTGTGPIDFEYNGESNWTIDPIETKALLSKEGKFIGNRQIEWTVELAVKGEKVKYSDLVLEDLINPKGDKHSFVKGGWQAFNDDGEDISDKFIEADSNNANKLILKGNDNLEVDTNITFKVLTTYDKIANGTFWNEVGGQISKDIELEKDTASVSTTRLGKTATNYNPDTDTYSWEAKIDFNMDQFGNEEQAIEAIREMVLTDTLSGSHEFAKGSMPVIMIGGNDVTTSFVKDPQSSSTQLILKPAKPAEDSDEDPAKELYELLKDNKTITLAYDTKEVAGKVGDVKNQFTLELFGKTSNVEIPSNDGGLIVKEGELSREVHQDGKAHINWKVTANAGGRAFTTLTVVDLLPEGVDYTDVHNIKVLPSGGSVTMTEGTVKDTSEVGGNNPFNFSSDKNDTDRKAIRFVFDSSFSKKQIEITFDTAHEWGSLSHTNRVGAATDEGHYDYGQKEAFIDGKIRDGSEKSGALNLDKENGIKGNNSVTWNVKFGSHLNHYFGKGAGQVDKVTITDTLNTKSPQYLKFIDSGYKLYALNEKGEDRAQLTEDEDYVLTWTDDNADQRTFTIEFTDKVSDQKYANFRLEFDTPIDIDAWKKGDEKPSSIPKNHEFWNKAQVSYGDVDLKAVEAHESVSSDGIYGQKSSQKGKDTNTIDWEVVLNAFGEDIGYPVITDQLSDDQMHSTKESDLELAFVEPLFTANGDGFNVGVVPNGNEIKLVKDRDYEVAYNSNTKFTIQLKIKVDRPLAVRYKSIMLEQATQYKNHVSIEAGSHSSDYEGDIDGTGNAFMKSWGLRFRKIDGVTGEPLPGATFQLQQRIGNHGEWENAVGMDGKTIDPMTSNPEGYIYYYLLGTLANYRIVEVSPPDNYSGQMAPLDFNEKSAKEDGWDKQAYEFKNYPTLPANLTISKATQNLDEDKEFDFEVRTVDENGNVDTQLQGTYKLFEGGEVTFRNGVSETITVPANDKLTIIGLPLEKFDANGQESPQYYDVRETSDRDDFTTQITVNKGDPIWGKKTEPFKLNPTTASPVTVYFKNTAAKGDLVVNKTVSSETEGELDKTYKFTIVADPTDKVKGNTYRNEGSRPGDLKFNDAGEATFSLRNNEQLRLVGLPEGVKLTVTEEDTGMTTTWSINGEDYTEGNSGSAVINTNNPQTIDVKNSTLKSGQLQITKGIAGNIKADEEFEFEIKTDSKNDGTYPAMKYTVSGGQSGLPEKVRFTNGVATVKLTGDQGIRIRNLPLGEKFTIAENLSDDSDPNIETSWKTATSSSETEKIPTITLTDPDDIESVKYTNALPHGSLELNKRVLNQLPGDQATEFKFTIQAAEDSIDKVKEQTYAVDSNIAGLNKLRFNDKGQATVHMSDKDNVKILGLPVGIKLQVFEEKHPDFNVSHNIDKEDEKEDADTDDIKILDGEETAVNYTNTRSDNGNLVLEKRAQGSYPTDENVNFTIRALELDEDGKNAEELTGKFNATLRDTNGETRDIKVTFTDGKAPVSIKPGEKLEVKNLPTGKYRVIEHEDETVTTTWEVGNDTGTSKTSGKITVDKDATAHVRFTNKLATGKIELNKLVASHDEADKDKEYEFKIQGINASKDTVANKEYDIDISGTTEKKIEFDENGVALVSLKADDKVTISGLPEGVELTISETEKHGLTATWKVNNIGGFQEETDDNLPEVTIVEDKTQVVQYRNVRKVGSLRVDKVVKGAYTDDHHKFKFNVAAQKEDKNPGTDTDGNEGEDTDGNEDGDTEGGDTDGEDDADKWITNTGFNGEYDLKIYDSNGQVTATKVQFTDGVAKLELRAGQYAVIDNLPLNDEERFQVNEVDPEITNMSTTWAINSEKPENGLVADPVVLDEINQQKVVFTNSVETGNVVLGKKLTGAITDADKNQQFEFTLDVQTEDTDNDGEWKTDEAFAGTYTATRTDADGHQITSNVTFVEGQLKVQLKGGERLQISNLPTGTRMMISETVDGDYETSHQIDNDSIVQGTMTEQMTIGNGQMHSVTFINDRPVVPQMAWLSLTKSVLGENGERDREFEFSIRFLDDQMNPLTQTIEYVKTSAIGGIETGQLMLEADGSSTFTLKDGETIRWNVPNGTHYQITESDYTADGYQTGISQGQAPEREGLTATGVAMTNDPVSAKVVYYNRSITPPEEEPHTPEEPDTTDPDFVPPAPESGITTDSSTQTGATPQAHTSNVGTTGSKGFLPQTGEWLAKNWLALLGLVILLSIVGLMAKSQRKND</sequence>
<dbReference type="InterPro" id="IPR013783">
    <property type="entry name" value="Ig-like_fold"/>
</dbReference>
<dbReference type="OrthoDB" id="3264136at2"/>
<dbReference type="InterPro" id="IPR055382">
    <property type="entry name" value="DUF7601"/>
</dbReference>
<gene>
    <name evidence="8" type="ORF">IWT30_00137</name>
</gene>
<dbReference type="InterPro" id="IPR046767">
    <property type="entry name" value="pAdhesive_8"/>
</dbReference>
<dbReference type="Pfam" id="PF24547">
    <property type="entry name" value="DUF7601"/>
    <property type="match status" value="7"/>
</dbReference>
<dbReference type="Pfam" id="PF17802">
    <property type="entry name" value="SpaA"/>
    <property type="match status" value="1"/>
</dbReference>
<dbReference type="InterPro" id="IPR041033">
    <property type="entry name" value="SpaA_PFL_dom_1"/>
</dbReference>
<evidence type="ECO:0000256" key="6">
    <source>
        <dbReference type="SAM" id="Phobius"/>
    </source>
</evidence>